<evidence type="ECO:0000256" key="1">
    <source>
        <dbReference type="ARBA" id="ARBA00009369"/>
    </source>
</evidence>
<comment type="caution">
    <text evidence="6">The sequence shown here is derived from an EMBL/GenBank/DDBJ whole genome shotgun (WGS) entry which is preliminary data.</text>
</comment>
<keyword evidence="3" id="KW-0133">Cell shape</keyword>
<evidence type="ECO:0000313" key="6">
    <source>
        <dbReference type="EMBL" id="PIP56100.1"/>
    </source>
</evidence>
<comment type="similarity">
    <text evidence="1">Belongs to the MreC family.</text>
</comment>
<evidence type="ECO:0000256" key="4">
    <source>
        <dbReference type="ARBA" id="ARBA00032089"/>
    </source>
</evidence>
<evidence type="ECO:0000256" key="2">
    <source>
        <dbReference type="ARBA" id="ARBA00013855"/>
    </source>
</evidence>
<dbReference type="EMBL" id="PCSU01000088">
    <property type="protein sequence ID" value="PIP56100.1"/>
    <property type="molecule type" value="Genomic_DNA"/>
</dbReference>
<dbReference type="Pfam" id="PF04085">
    <property type="entry name" value="MreC"/>
    <property type="match status" value="1"/>
</dbReference>
<dbReference type="Gene3D" id="2.40.10.350">
    <property type="entry name" value="Rod shape-determining protein MreC, domain 2"/>
    <property type="match status" value="1"/>
</dbReference>
<feature type="domain" description="Rod shape-determining protein MreC beta-barrel core" evidence="5">
    <location>
        <begin position="123"/>
        <end position="260"/>
    </location>
</feature>
<dbReference type="GO" id="GO:0005886">
    <property type="term" value="C:plasma membrane"/>
    <property type="evidence" value="ECO:0007669"/>
    <property type="project" value="TreeGrafter"/>
</dbReference>
<dbReference type="InterPro" id="IPR007221">
    <property type="entry name" value="MreC"/>
</dbReference>
<accession>A0A2H0BGH9</accession>
<proteinExistence type="inferred from homology"/>
<dbReference type="PANTHER" id="PTHR34138:SF1">
    <property type="entry name" value="CELL SHAPE-DETERMINING PROTEIN MREC"/>
    <property type="match status" value="1"/>
</dbReference>
<name>A0A2H0BGH9_UNCKA</name>
<dbReference type="PIRSF" id="PIRSF038471">
    <property type="entry name" value="MreC"/>
    <property type="match status" value="1"/>
</dbReference>
<evidence type="ECO:0000313" key="7">
    <source>
        <dbReference type="Proteomes" id="UP000228495"/>
    </source>
</evidence>
<dbReference type="PANTHER" id="PTHR34138">
    <property type="entry name" value="CELL SHAPE-DETERMINING PROTEIN MREC"/>
    <property type="match status" value="1"/>
</dbReference>
<dbReference type="InterPro" id="IPR042177">
    <property type="entry name" value="Cell/Rod_1"/>
</dbReference>
<protein>
    <recommendedName>
        <fullName evidence="2">Cell shape-determining protein MreC</fullName>
    </recommendedName>
    <alternativeName>
        <fullName evidence="4">Cell shape protein MreC</fullName>
    </alternativeName>
</protein>
<reference evidence="6 7" key="1">
    <citation type="submission" date="2017-09" db="EMBL/GenBank/DDBJ databases">
        <title>Depth-based differentiation of microbial function through sediment-hosted aquifers and enrichment of novel symbionts in the deep terrestrial subsurface.</title>
        <authorList>
            <person name="Probst A.J."/>
            <person name="Ladd B."/>
            <person name="Jarett J.K."/>
            <person name="Geller-Mcgrath D.E."/>
            <person name="Sieber C.M."/>
            <person name="Emerson J.B."/>
            <person name="Anantharaman K."/>
            <person name="Thomas B.C."/>
            <person name="Malmstrom R."/>
            <person name="Stieglmeier M."/>
            <person name="Klingl A."/>
            <person name="Woyke T."/>
            <person name="Ryan C.M."/>
            <person name="Banfield J.F."/>
        </authorList>
    </citation>
    <scope>NUCLEOTIDE SEQUENCE [LARGE SCALE GENOMIC DNA]</scope>
    <source>
        <strain evidence="6">CG22_combo_CG10-13_8_21_14_all_39_12</strain>
    </source>
</reference>
<sequence>MKRWYIFSLLLSFTLMSFDQVIGLGAVRTIVQPVVEPISLGLYTIGFTVHDAISFVVELPYVHSKNMALQNENDSMRAQLVSQSDLIAENRVLRDQLSVQGVRVSQRILAQSVGALHQGNDIVLILDKGSRDNVTVGLVVLVGDQLIGRITHVSESQSYVLPLVSVNSRVPSYVQQGEAIAVNGLSIGRFNNRIALTEVLQEEGIQKGDVVITSGEGGTYPRGLIIGVIESVNSTDTELFKSASLSTSWDLQTVRSVFIITP</sequence>
<dbReference type="InterPro" id="IPR042175">
    <property type="entry name" value="Cell/Rod_MreC_2"/>
</dbReference>
<gene>
    <name evidence="6" type="primary">mreC</name>
    <name evidence="6" type="ORF">COX05_04845</name>
</gene>
<organism evidence="6 7">
    <name type="scientific">candidate division WWE3 bacterium CG22_combo_CG10-13_8_21_14_all_39_12</name>
    <dbReference type="NCBI Taxonomy" id="1975094"/>
    <lineage>
        <taxon>Bacteria</taxon>
        <taxon>Katanobacteria</taxon>
    </lineage>
</organism>
<dbReference type="Gene3D" id="2.40.10.340">
    <property type="entry name" value="Rod shape-determining protein MreC, domain 1"/>
    <property type="match status" value="1"/>
</dbReference>
<dbReference type="Proteomes" id="UP000228495">
    <property type="component" value="Unassembled WGS sequence"/>
</dbReference>
<dbReference type="InterPro" id="IPR055342">
    <property type="entry name" value="MreC_beta-barrel_core"/>
</dbReference>
<dbReference type="AlphaFoldDB" id="A0A2H0BGH9"/>
<evidence type="ECO:0000256" key="3">
    <source>
        <dbReference type="ARBA" id="ARBA00022960"/>
    </source>
</evidence>
<evidence type="ECO:0000259" key="5">
    <source>
        <dbReference type="Pfam" id="PF04085"/>
    </source>
</evidence>
<dbReference type="NCBIfam" id="TIGR00219">
    <property type="entry name" value="mreC"/>
    <property type="match status" value="1"/>
</dbReference>
<dbReference type="GO" id="GO:0008360">
    <property type="term" value="P:regulation of cell shape"/>
    <property type="evidence" value="ECO:0007669"/>
    <property type="project" value="UniProtKB-KW"/>
</dbReference>